<comment type="caution">
    <text evidence="16">The sequence shown here is derived from an EMBL/GenBank/DDBJ whole genome shotgun (WGS) entry which is preliminary data.</text>
</comment>
<proteinExistence type="inferred from homology"/>
<accession>A0A8H4PMS8</accession>
<feature type="domain" description="Peptidase M28" evidence="15">
    <location>
        <begin position="163"/>
        <end position="356"/>
    </location>
</feature>
<dbReference type="EMBL" id="JAAVMX010000007">
    <property type="protein sequence ID" value="KAF4506109.1"/>
    <property type="molecule type" value="Genomic_DNA"/>
</dbReference>
<evidence type="ECO:0000256" key="10">
    <source>
        <dbReference type="ARBA" id="ARBA00023157"/>
    </source>
</evidence>
<comment type="cofactor">
    <cofactor evidence="1">
        <name>Zn(2+)</name>
        <dbReference type="ChEBI" id="CHEBI:29105"/>
    </cofactor>
</comment>
<organism evidence="16 17">
    <name type="scientific">Ophiocordyceps sinensis</name>
    <dbReference type="NCBI Taxonomy" id="72228"/>
    <lineage>
        <taxon>Eukaryota</taxon>
        <taxon>Fungi</taxon>
        <taxon>Dikarya</taxon>
        <taxon>Ascomycota</taxon>
        <taxon>Pezizomycotina</taxon>
        <taxon>Sordariomycetes</taxon>
        <taxon>Hypocreomycetidae</taxon>
        <taxon>Hypocreales</taxon>
        <taxon>Ophiocordycipitaceae</taxon>
        <taxon>Ophiocordyceps</taxon>
    </lineage>
</organism>
<evidence type="ECO:0000256" key="5">
    <source>
        <dbReference type="ARBA" id="ARBA00022723"/>
    </source>
</evidence>
<keyword evidence="8 14" id="KW-0862">Zinc</keyword>
<gene>
    <name evidence="16" type="ORF">G6O67_006227</name>
</gene>
<dbReference type="Proteomes" id="UP000557566">
    <property type="component" value="Unassembled WGS sequence"/>
</dbReference>
<sequence>MRVNGVVAALVGVSRHLARAVPDNATQADPTLRLIKTSESDPGQWIAKDQLFQLFTSKRIGFMDMTNLDQDEDKNSTLVARQGVSYPDRILHEEEANTFFRHLENRQPRKWLRTLTNFHTRHFESPSGREAADWLFDEASFVASANPDITVRRFEHEWDQPSIIVQIPGRHQTLVILSAHFDSTAGAADLRSPGADDNGSGTVVVLETLHILADMKFRPENTVEFHFYAAEEEGLRGSMDIFRHYASQGKRVMAMLNQDMAGRSPSVRASVVTDFVFPPLAEYMVVLASHYLGRPPTRTHCGYACSDHASALRYSFPAALVIEDRVEMASRERDTSDDTYDKVDWATIYRHTKLSIGFTVEASHLVD</sequence>
<keyword evidence="9" id="KW-0865">Zymogen</keyword>
<dbReference type="GO" id="GO:0008235">
    <property type="term" value="F:metalloexopeptidase activity"/>
    <property type="evidence" value="ECO:0007669"/>
    <property type="project" value="InterPro"/>
</dbReference>
<dbReference type="InterPro" id="IPR007484">
    <property type="entry name" value="Peptidase_M28"/>
</dbReference>
<evidence type="ECO:0000256" key="12">
    <source>
        <dbReference type="ARBA" id="ARBA00043843"/>
    </source>
</evidence>
<evidence type="ECO:0000256" key="6">
    <source>
        <dbReference type="ARBA" id="ARBA00022729"/>
    </source>
</evidence>
<evidence type="ECO:0000259" key="15">
    <source>
        <dbReference type="Pfam" id="PF04389"/>
    </source>
</evidence>
<dbReference type="PANTHER" id="PTHR12147:SF56">
    <property type="entry name" value="AMINOPEPTIDASE YDR415C-RELATED"/>
    <property type="match status" value="1"/>
</dbReference>
<keyword evidence="10" id="KW-1015">Disulfide bond</keyword>
<evidence type="ECO:0000256" key="8">
    <source>
        <dbReference type="ARBA" id="ARBA00022833"/>
    </source>
</evidence>
<evidence type="ECO:0000256" key="11">
    <source>
        <dbReference type="ARBA" id="ARBA00023180"/>
    </source>
</evidence>
<reference evidence="16 17" key="1">
    <citation type="journal article" date="2020" name="Genome Biol. Evol.">
        <title>A new high-quality draft genome assembly of the Chinese cordyceps Ophiocordyceps sinensis.</title>
        <authorList>
            <person name="Shu R."/>
            <person name="Zhang J."/>
            <person name="Meng Q."/>
            <person name="Zhang H."/>
            <person name="Zhou G."/>
            <person name="Li M."/>
            <person name="Wu P."/>
            <person name="Zhao Y."/>
            <person name="Chen C."/>
            <person name="Qin Q."/>
        </authorList>
    </citation>
    <scope>NUCLEOTIDE SEQUENCE [LARGE SCALE GENOMIC DNA]</scope>
    <source>
        <strain evidence="16 17">IOZ07</strain>
    </source>
</reference>
<keyword evidence="17" id="KW-1185">Reference proteome</keyword>
<evidence type="ECO:0000256" key="2">
    <source>
        <dbReference type="ARBA" id="ARBA00011245"/>
    </source>
</evidence>
<dbReference type="Pfam" id="PF04389">
    <property type="entry name" value="Peptidase_M28"/>
    <property type="match status" value="1"/>
</dbReference>
<keyword evidence="3" id="KW-0031">Aminopeptidase</keyword>
<dbReference type="InterPro" id="IPR045175">
    <property type="entry name" value="M28_fam"/>
</dbReference>
<comment type="subunit">
    <text evidence="2">Monomer.</text>
</comment>
<keyword evidence="6" id="KW-0732">Signal</keyword>
<dbReference type="SUPFAM" id="SSF53187">
    <property type="entry name" value="Zn-dependent exopeptidases"/>
    <property type="match status" value="1"/>
</dbReference>
<keyword evidence="11" id="KW-0325">Glycoprotein</keyword>
<dbReference type="GO" id="GO:0004177">
    <property type="term" value="F:aminopeptidase activity"/>
    <property type="evidence" value="ECO:0007669"/>
    <property type="project" value="UniProtKB-KW"/>
</dbReference>
<dbReference type="OrthoDB" id="2214at2759"/>
<evidence type="ECO:0000313" key="16">
    <source>
        <dbReference type="EMBL" id="KAF4506109.1"/>
    </source>
</evidence>
<dbReference type="GO" id="GO:0046872">
    <property type="term" value="F:metal ion binding"/>
    <property type="evidence" value="ECO:0007669"/>
    <property type="project" value="UniProtKB-KW"/>
</dbReference>
<dbReference type="EC" id="3.4.-.-" evidence="14"/>
<comment type="function">
    <text evidence="12">Extracellular aminopeptidase that allows assimilation of proteinaceous substrates.</text>
</comment>
<evidence type="ECO:0000256" key="13">
    <source>
        <dbReference type="ARBA" id="ARBA00043962"/>
    </source>
</evidence>
<dbReference type="Gene3D" id="3.40.630.10">
    <property type="entry name" value="Zn peptidases"/>
    <property type="match status" value="1"/>
</dbReference>
<evidence type="ECO:0000256" key="3">
    <source>
        <dbReference type="ARBA" id="ARBA00022438"/>
    </source>
</evidence>
<evidence type="ECO:0000313" key="17">
    <source>
        <dbReference type="Proteomes" id="UP000557566"/>
    </source>
</evidence>
<protein>
    <recommendedName>
        <fullName evidence="14">Peptide hydrolase</fullName>
        <ecNumber evidence="14">3.4.-.-</ecNumber>
    </recommendedName>
</protein>
<keyword evidence="4 14" id="KW-0645">Protease</keyword>
<comment type="similarity">
    <text evidence="13">Belongs to the peptidase M28 family. M28E subfamily.</text>
</comment>
<evidence type="ECO:0000256" key="9">
    <source>
        <dbReference type="ARBA" id="ARBA00023145"/>
    </source>
</evidence>
<keyword evidence="7 14" id="KW-0378">Hydrolase</keyword>
<dbReference type="PANTHER" id="PTHR12147">
    <property type="entry name" value="METALLOPEPTIDASE M28 FAMILY MEMBER"/>
    <property type="match status" value="1"/>
</dbReference>
<dbReference type="AlphaFoldDB" id="A0A8H4PMS8"/>
<dbReference type="GO" id="GO:0006508">
    <property type="term" value="P:proteolysis"/>
    <property type="evidence" value="ECO:0007669"/>
    <property type="project" value="UniProtKB-KW"/>
</dbReference>
<evidence type="ECO:0000256" key="14">
    <source>
        <dbReference type="RuleBase" id="RU361240"/>
    </source>
</evidence>
<name>A0A8H4PMS8_9HYPO</name>
<keyword evidence="5 14" id="KW-0479">Metal-binding</keyword>
<evidence type="ECO:0000256" key="1">
    <source>
        <dbReference type="ARBA" id="ARBA00001947"/>
    </source>
</evidence>
<evidence type="ECO:0000256" key="7">
    <source>
        <dbReference type="ARBA" id="ARBA00022801"/>
    </source>
</evidence>
<evidence type="ECO:0000256" key="4">
    <source>
        <dbReference type="ARBA" id="ARBA00022670"/>
    </source>
</evidence>